<keyword evidence="1" id="KW-0812">Transmembrane</keyword>
<dbReference type="EMBL" id="CM004478">
    <property type="protein sequence ID" value="OCT72402.1"/>
    <property type="molecule type" value="Genomic_DNA"/>
</dbReference>
<evidence type="ECO:0000313" key="2">
    <source>
        <dbReference type="EMBL" id="OCT72402.1"/>
    </source>
</evidence>
<keyword evidence="1" id="KW-0472">Membrane</keyword>
<proteinExistence type="predicted"/>
<protein>
    <submittedName>
        <fullName evidence="2">Uncharacterized protein</fullName>
    </submittedName>
</protein>
<evidence type="ECO:0000256" key="1">
    <source>
        <dbReference type="SAM" id="Phobius"/>
    </source>
</evidence>
<sequence length="117" mass="13356">MRRLSQHIGIRVPHNYHIVMPTVPVSPKIHYVCGNLSIIDDGEELITFKFIIIVTPFLFLSWGLWHAGAYSRTLSKKYIKTAIATSHSLAQETKHSTTTASLIFSMIMMYCTTTWEL</sequence>
<gene>
    <name evidence="2" type="ORF">XELAEV_18035383mg</name>
</gene>
<name>A0A974CG56_XENLA</name>
<keyword evidence="1" id="KW-1133">Transmembrane helix</keyword>
<accession>A0A974CG56</accession>
<organism evidence="2 3">
    <name type="scientific">Xenopus laevis</name>
    <name type="common">African clawed frog</name>
    <dbReference type="NCBI Taxonomy" id="8355"/>
    <lineage>
        <taxon>Eukaryota</taxon>
        <taxon>Metazoa</taxon>
        <taxon>Chordata</taxon>
        <taxon>Craniata</taxon>
        <taxon>Vertebrata</taxon>
        <taxon>Euteleostomi</taxon>
        <taxon>Amphibia</taxon>
        <taxon>Batrachia</taxon>
        <taxon>Anura</taxon>
        <taxon>Pipoidea</taxon>
        <taxon>Pipidae</taxon>
        <taxon>Xenopodinae</taxon>
        <taxon>Xenopus</taxon>
        <taxon>Xenopus</taxon>
    </lineage>
</organism>
<reference evidence="3" key="1">
    <citation type="journal article" date="2016" name="Nature">
        <title>Genome evolution in the allotetraploid frog Xenopus laevis.</title>
        <authorList>
            <person name="Session A.M."/>
            <person name="Uno Y."/>
            <person name="Kwon T."/>
            <person name="Chapman J.A."/>
            <person name="Toyoda A."/>
            <person name="Takahashi S."/>
            <person name="Fukui A."/>
            <person name="Hikosaka A."/>
            <person name="Suzuki A."/>
            <person name="Kondo M."/>
            <person name="van Heeringen S.J."/>
            <person name="Quigley I."/>
            <person name="Heinz S."/>
            <person name="Ogino H."/>
            <person name="Ochi H."/>
            <person name="Hellsten U."/>
            <person name="Lyons J.B."/>
            <person name="Simakov O."/>
            <person name="Putnam N."/>
            <person name="Stites J."/>
            <person name="Kuroki Y."/>
            <person name="Tanaka T."/>
            <person name="Michiue T."/>
            <person name="Watanabe M."/>
            <person name="Bogdanovic O."/>
            <person name="Lister R."/>
            <person name="Georgiou G."/>
            <person name="Paranjpe S.S."/>
            <person name="van Kruijsbergen I."/>
            <person name="Shu S."/>
            <person name="Carlson J."/>
            <person name="Kinoshita T."/>
            <person name="Ohta Y."/>
            <person name="Mawaribuchi S."/>
            <person name="Jenkins J."/>
            <person name="Grimwood J."/>
            <person name="Schmutz J."/>
            <person name="Mitros T."/>
            <person name="Mozaffari S.V."/>
            <person name="Suzuki Y."/>
            <person name="Haramoto Y."/>
            <person name="Yamamoto T.S."/>
            <person name="Takagi C."/>
            <person name="Heald R."/>
            <person name="Miller K."/>
            <person name="Haudenschild C."/>
            <person name="Kitzman J."/>
            <person name="Nakayama T."/>
            <person name="Izutsu Y."/>
            <person name="Robert J."/>
            <person name="Fortriede J."/>
            <person name="Burns K."/>
            <person name="Lotay V."/>
            <person name="Karimi K."/>
            <person name="Yasuoka Y."/>
            <person name="Dichmann D.S."/>
            <person name="Flajnik M.F."/>
            <person name="Houston D.W."/>
            <person name="Shendure J."/>
            <person name="DuPasquier L."/>
            <person name="Vize P.D."/>
            <person name="Zorn A.M."/>
            <person name="Ito M."/>
            <person name="Marcotte E.M."/>
            <person name="Wallingford J.B."/>
            <person name="Ito Y."/>
            <person name="Asashima M."/>
            <person name="Ueno N."/>
            <person name="Matsuda Y."/>
            <person name="Veenstra G.J."/>
            <person name="Fujiyama A."/>
            <person name="Harland R.M."/>
            <person name="Taira M."/>
            <person name="Rokhsar D.S."/>
        </authorList>
    </citation>
    <scope>NUCLEOTIDE SEQUENCE [LARGE SCALE GENOMIC DNA]</scope>
    <source>
        <strain evidence="3">J</strain>
    </source>
</reference>
<evidence type="ECO:0000313" key="3">
    <source>
        <dbReference type="Proteomes" id="UP000694892"/>
    </source>
</evidence>
<feature type="transmembrane region" description="Helical" evidence="1">
    <location>
        <begin position="46"/>
        <end position="67"/>
    </location>
</feature>
<dbReference type="AlphaFoldDB" id="A0A974CG56"/>
<dbReference type="Proteomes" id="UP000694892">
    <property type="component" value="Chromosome 7L"/>
</dbReference>